<name>A0A9P6UV24_9FUNG</name>
<reference evidence="6" key="1">
    <citation type="journal article" date="2020" name="Fungal Divers.">
        <title>Resolving the Mortierellaceae phylogeny through synthesis of multi-gene phylogenetics and phylogenomics.</title>
        <authorList>
            <person name="Vandepol N."/>
            <person name="Liber J."/>
            <person name="Desiro A."/>
            <person name="Na H."/>
            <person name="Kennedy M."/>
            <person name="Barry K."/>
            <person name="Grigoriev I.V."/>
            <person name="Miller A.N."/>
            <person name="O'Donnell K."/>
            <person name="Stajich J.E."/>
            <person name="Bonito G."/>
        </authorList>
    </citation>
    <scope>NUCLEOTIDE SEQUENCE</scope>
    <source>
        <strain evidence="6">NVP60</strain>
    </source>
</reference>
<dbReference type="Gene3D" id="3.90.530.10">
    <property type="entry name" value="XPA C-terminal domain"/>
    <property type="match status" value="1"/>
</dbReference>
<organism evidence="6 7">
    <name type="scientific">Linnemannia gamsii</name>
    <dbReference type="NCBI Taxonomy" id="64522"/>
    <lineage>
        <taxon>Eukaryota</taxon>
        <taxon>Fungi</taxon>
        <taxon>Fungi incertae sedis</taxon>
        <taxon>Mucoromycota</taxon>
        <taxon>Mortierellomycotina</taxon>
        <taxon>Mortierellomycetes</taxon>
        <taxon>Mortierellales</taxon>
        <taxon>Mortierellaceae</taxon>
        <taxon>Linnemannia</taxon>
    </lineage>
</organism>
<dbReference type="GO" id="GO:1901255">
    <property type="term" value="P:nucleotide-excision repair involved in interstrand cross-link repair"/>
    <property type="evidence" value="ECO:0007669"/>
    <property type="project" value="TreeGrafter"/>
</dbReference>
<dbReference type="NCBIfam" id="TIGR00598">
    <property type="entry name" value="rad14"/>
    <property type="match status" value="1"/>
</dbReference>
<dbReference type="GO" id="GO:0000110">
    <property type="term" value="C:nucleotide-excision repair factor 1 complex"/>
    <property type="evidence" value="ECO:0007669"/>
    <property type="project" value="TreeGrafter"/>
</dbReference>
<feature type="compositionally biased region" description="Low complexity" evidence="4">
    <location>
        <begin position="1"/>
        <end position="35"/>
    </location>
</feature>
<keyword evidence="7" id="KW-1185">Reference proteome</keyword>
<dbReference type="InterPro" id="IPR000465">
    <property type="entry name" value="XPA/RAD14"/>
</dbReference>
<evidence type="ECO:0000256" key="1">
    <source>
        <dbReference type="ARBA" id="ARBA00004123"/>
    </source>
</evidence>
<evidence type="ECO:0000256" key="3">
    <source>
        <dbReference type="ARBA" id="ARBA00023242"/>
    </source>
</evidence>
<evidence type="ECO:0000313" key="7">
    <source>
        <dbReference type="Proteomes" id="UP000823405"/>
    </source>
</evidence>
<evidence type="ECO:0000256" key="4">
    <source>
        <dbReference type="SAM" id="MobiDB-lite"/>
    </source>
</evidence>
<gene>
    <name evidence="6" type="ORF">BGZ97_013284</name>
</gene>
<dbReference type="InterPro" id="IPR009061">
    <property type="entry name" value="DNA-bd_dom_put_sf"/>
</dbReference>
<evidence type="ECO:0000256" key="2">
    <source>
        <dbReference type="ARBA" id="ARBA00022833"/>
    </source>
</evidence>
<dbReference type="GO" id="GO:0070914">
    <property type="term" value="P:UV-damage excision repair"/>
    <property type="evidence" value="ECO:0007669"/>
    <property type="project" value="TreeGrafter"/>
</dbReference>
<dbReference type="Pfam" id="PF05181">
    <property type="entry name" value="XPA_C"/>
    <property type="match status" value="1"/>
</dbReference>
<feature type="compositionally biased region" description="Basic and acidic residues" evidence="4">
    <location>
        <begin position="54"/>
        <end position="86"/>
    </location>
</feature>
<dbReference type="GO" id="GO:0003684">
    <property type="term" value="F:damaged DNA binding"/>
    <property type="evidence" value="ECO:0007669"/>
    <property type="project" value="InterPro"/>
</dbReference>
<dbReference type="InterPro" id="IPR037129">
    <property type="entry name" value="XPA_sf"/>
</dbReference>
<dbReference type="SUPFAM" id="SSF46955">
    <property type="entry name" value="Putative DNA-binding domain"/>
    <property type="match status" value="1"/>
</dbReference>
<evidence type="ECO:0000313" key="6">
    <source>
        <dbReference type="EMBL" id="KAG0320538.1"/>
    </source>
</evidence>
<feature type="region of interest" description="Disordered" evidence="4">
    <location>
        <begin position="1"/>
        <end position="86"/>
    </location>
</feature>
<comment type="subcellular location">
    <subcellularLocation>
        <location evidence="1">Nucleus</location>
    </subcellularLocation>
</comment>
<proteinExistence type="predicted"/>
<evidence type="ECO:0000259" key="5">
    <source>
        <dbReference type="Pfam" id="PF05181"/>
    </source>
</evidence>
<dbReference type="PANTHER" id="PTHR10142">
    <property type="entry name" value="DNA REPAIR PROTEIN COMPLEMENTING XP-A CELLS"/>
    <property type="match status" value="1"/>
</dbReference>
<dbReference type="EMBL" id="JAAAIN010000098">
    <property type="protein sequence ID" value="KAG0320538.1"/>
    <property type="molecule type" value="Genomic_DNA"/>
</dbReference>
<feature type="domain" description="XPA C-terminal" evidence="5">
    <location>
        <begin position="235"/>
        <end position="285"/>
    </location>
</feature>
<dbReference type="InterPro" id="IPR022656">
    <property type="entry name" value="XPA_C"/>
</dbReference>
<dbReference type="AlphaFoldDB" id="A0A9P6UV24"/>
<dbReference type="CDD" id="cd21077">
    <property type="entry name" value="DBD_Rad14"/>
    <property type="match status" value="1"/>
</dbReference>
<protein>
    <recommendedName>
        <fullName evidence="5">XPA C-terminal domain-containing protein</fullName>
    </recommendedName>
</protein>
<keyword evidence="2" id="KW-0862">Zinc</keyword>
<dbReference type="PANTHER" id="PTHR10142:SF0">
    <property type="entry name" value="DNA REPAIR PROTEIN COMPLEMENTING XP-A CELLS"/>
    <property type="match status" value="1"/>
</dbReference>
<keyword evidence="3" id="KW-0539">Nucleus</keyword>
<sequence length="378" mass="43214">MASPPATSASTSADPSASTASSTTTNTESHSAATTNPPAPSIPYEESVGRHVSKKELPPDVQAKIERNRQAALERRAKYQKKLDSERSIAQQFGEVHPSLSTSASGAGKESGTGYLTSAIIEKHAAEIHKAMEEVEPLPKNEWTKFYDYDLSNMKDTRAGFIQNVDDDKKKDVEDENSKKRKWEPTVVQPDPSIFLGADDNYECQDCTSYDVDFQLLRYFHIPVCIGCRDAQPEKYSLLTKTECRTDYLLTDPELRDTDLFTFWERPNPKKSTWNNMMLYLRCQVEEFAFKKWGGPEGLDKEFEKREREKEMRKEAKFQKELRDLRNKTRTSVWQDKRMKQRPKIHKHNFGTALIDPESGVSVQTCVECGIQVECEEF</sequence>
<dbReference type="GO" id="GO:0000715">
    <property type="term" value="P:nucleotide-excision repair, DNA damage recognition"/>
    <property type="evidence" value="ECO:0007669"/>
    <property type="project" value="TreeGrafter"/>
</dbReference>
<accession>A0A9P6UV24</accession>
<dbReference type="OrthoDB" id="68328at2759"/>
<dbReference type="Proteomes" id="UP000823405">
    <property type="component" value="Unassembled WGS sequence"/>
</dbReference>
<dbReference type="GO" id="GO:0006284">
    <property type="term" value="P:base-excision repair"/>
    <property type="evidence" value="ECO:0007669"/>
    <property type="project" value="TreeGrafter"/>
</dbReference>
<comment type="caution">
    <text evidence="6">The sequence shown here is derived from an EMBL/GenBank/DDBJ whole genome shotgun (WGS) entry which is preliminary data.</text>
</comment>